<dbReference type="EMBL" id="JACBZP010000001">
    <property type="protein sequence ID" value="NYI65753.1"/>
    <property type="molecule type" value="Genomic_DNA"/>
</dbReference>
<evidence type="ECO:0000313" key="3">
    <source>
        <dbReference type="Proteomes" id="UP000539111"/>
    </source>
</evidence>
<organism evidence="2 3">
    <name type="scientific">Spelaeicoccus albus</name>
    <dbReference type="NCBI Taxonomy" id="1280376"/>
    <lineage>
        <taxon>Bacteria</taxon>
        <taxon>Bacillati</taxon>
        <taxon>Actinomycetota</taxon>
        <taxon>Actinomycetes</taxon>
        <taxon>Micrococcales</taxon>
        <taxon>Brevibacteriaceae</taxon>
        <taxon>Spelaeicoccus</taxon>
    </lineage>
</organism>
<protein>
    <recommendedName>
        <fullName evidence="1">DUF1707 domain-containing protein</fullName>
    </recommendedName>
</protein>
<feature type="domain" description="DUF1707" evidence="1">
    <location>
        <begin position="14"/>
        <end position="66"/>
    </location>
</feature>
<evidence type="ECO:0000313" key="2">
    <source>
        <dbReference type="EMBL" id="NYI65753.1"/>
    </source>
</evidence>
<dbReference type="Pfam" id="PF08044">
    <property type="entry name" value="DUF1707"/>
    <property type="match status" value="1"/>
</dbReference>
<gene>
    <name evidence="2" type="ORF">BJY26_000059</name>
</gene>
<comment type="caution">
    <text evidence="2">The sequence shown here is derived from an EMBL/GenBank/DDBJ whole genome shotgun (WGS) entry which is preliminary data.</text>
</comment>
<dbReference type="PANTHER" id="PTHR40763">
    <property type="entry name" value="MEMBRANE PROTEIN-RELATED"/>
    <property type="match status" value="1"/>
</dbReference>
<sequence length="201" mass="21698">MTMAGHSDHRRRSVRASDQDRDLVAEVLRESAGDGRLTMDELDERLGQAFAAATYGELDDLVADLPVTSMPSEGAPRMARPQGSDAALTIRATLDNQHRSGAWRVPEKIVAEPLFANIKLNFLHAATVPDRIDLTIKPGAGNVVLILPDGWAVDTENLNKSWGSVKNKVPGPPQPGRPVIRVSGSVGVASFVARGPRFFED</sequence>
<dbReference type="AlphaFoldDB" id="A0A7Z0D0S3"/>
<dbReference type="PANTHER" id="PTHR40763:SF5">
    <property type="entry name" value="MEMBRANE PROTEIN"/>
    <property type="match status" value="1"/>
</dbReference>
<evidence type="ECO:0000259" key="1">
    <source>
        <dbReference type="Pfam" id="PF08044"/>
    </source>
</evidence>
<accession>A0A7Z0D0S3</accession>
<proteinExistence type="predicted"/>
<dbReference type="InterPro" id="IPR012551">
    <property type="entry name" value="DUF1707_SHOCT-like"/>
</dbReference>
<dbReference type="Proteomes" id="UP000539111">
    <property type="component" value="Unassembled WGS sequence"/>
</dbReference>
<keyword evidence="3" id="KW-1185">Reference proteome</keyword>
<name>A0A7Z0D0S3_9MICO</name>
<reference evidence="2 3" key="1">
    <citation type="submission" date="2020-07" db="EMBL/GenBank/DDBJ databases">
        <title>Sequencing the genomes of 1000 actinobacteria strains.</title>
        <authorList>
            <person name="Klenk H.-P."/>
        </authorList>
    </citation>
    <scope>NUCLEOTIDE SEQUENCE [LARGE SCALE GENOMIC DNA]</scope>
    <source>
        <strain evidence="2 3">DSM 26341</strain>
    </source>
</reference>